<dbReference type="PROSITE" id="PS51098">
    <property type="entry name" value="PTS_EIIB_TYPE_1"/>
    <property type="match status" value="1"/>
</dbReference>
<dbReference type="Pfam" id="PF00358">
    <property type="entry name" value="PTS_EIIA_1"/>
    <property type="match status" value="1"/>
</dbReference>
<dbReference type="NCBIfam" id="TIGR00830">
    <property type="entry name" value="PTBA"/>
    <property type="match status" value="1"/>
</dbReference>
<comment type="caution">
    <text evidence="17">The sequence shown here is derived from an EMBL/GenBank/DDBJ whole genome shotgun (WGS) entry which is preliminary data.</text>
</comment>
<keyword evidence="5" id="KW-0808">Transferase</keyword>
<dbReference type="GO" id="GO:0015771">
    <property type="term" value="P:trehalose transport"/>
    <property type="evidence" value="ECO:0007669"/>
    <property type="project" value="TreeGrafter"/>
</dbReference>
<evidence type="ECO:0000256" key="3">
    <source>
        <dbReference type="ARBA" id="ARBA00022475"/>
    </source>
</evidence>
<dbReference type="InterPro" id="IPR036878">
    <property type="entry name" value="Glu_permease_IIB"/>
</dbReference>
<keyword evidence="7 13" id="KW-0812">Transmembrane</keyword>
<feature type="transmembrane region" description="Helical" evidence="13">
    <location>
        <begin position="171"/>
        <end position="189"/>
    </location>
</feature>
<dbReference type="InterPro" id="IPR003352">
    <property type="entry name" value="PTS_EIIC"/>
</dbReference>
<evidence type="ECO:0000256" key="9">
    <source>
        <dbReference type="ARBA" id="ARBA00022989"/>
    </source>
</evidence>
<feature type="transmembrane region" description="Helical" evidence="13">
    <location>
        <begin position="366"/>
        <end position="386"/>
    </location>
</feature>
<feature type="transmembrane region" description="Helical" evidence="13">
    <location>
        <begin position="209"/>
        <end position="237"/>
    </location>
</feature>
<reference evidence="18" key="1">
    <citation type="submission" date="2020-07" db="EMBL/GenBank/DDBJ databases">
        <authorList>
            <person name="Partida-Martinez L."/>
            <person name="Huntemann M."/>
            <person name="Clum A."/>
            <person name="Wang J."/>
            <person name="Palaniappan K."/>
            <person name="Ritter S."/>
            <person name="Chen I.-M."/>
            <person name="Stamatis D."/>
            <person name="Reddy T."/>
            <person name="O'Malley R."/>
            <person name="Daum C."/>
            <person name="Shapiro N."/>
            <person name="Ivanova N."/>
            <person name="Kyrpides N."/>
            <person name="Woyke T."/>
        </authorList>
    </citation>
    <scope>NUCLEOTIDE SEQUENCE [LARGE SCALE GENOMIC DNA]</scope>
    <source>
        <strain evidence="18">AT2.8</strain>
    </source>
</reference>
<dbReference type="GO" id="GO:0016301">
    <property type="term" value="F:kinase activity"/>
    <property type="evidence" value="ECO:0007669"/>
    <property type="project" value="UniProtKB-KW"/>
</dbReference>
<evidence type="ECO:0000259" key="15">
    <source>
        <dbReference type="PROSITE" id="PS51098"/>
    </source>
</evidence>
<evidence type="ECO:0000256" key="7">
    <source>
        <dbReference type="ARBA" id="ARBA00022692"/>
    </source>
</evidence>
<evidence type="ECO:0000256" key="11">
    <source>
        <dbReference type="PROSITE-ProRule" id="PRU00421"/>
    </source>
</evidence>
<proteinExistence type="predicted"/>
<dbReference type="InterPro" id="IPR001127">
    <property type="entry name" value="PTS_EIIA_1_perm"/>
</dbReference>
<organism evidence="17 18">
    <name type="scientific">Neobacillus niacini</name>
    <dbReference type="NCBI Taxonomy" id="86668"/>
    <lineage>
        <taxon>Bacteria</taxon>
        <taxon>Bacillati</taxon>
        <taxon>Bacillota</taxon>
        <taxon>Bacilli</taxon>
        <taxon>Bacillales</taxon>
        <taxon>Bacillaceae</taxon>
        <taxon>Neobacillus</taxon>
    </lineage>
</organism>
<feature type="transmembrane region" description="Helical" evidence="13">
    <location>
        <begin position="107"/>
        <end position="131"/>
    </location>
</feature>
<evidence type="ECO:0000313" key="17">
    <source>
        <dbReference type="EMBL" id="NYE08573.1"/>
    </source>
</evidence>
<comment type="subcellular location">
    <subcellularLocation>
        <location evidence="1">Cell membrane</location>
        <topology evidence="1">Multi-pass membrane protein</topology>
    </subcellularLocation>
</comment>
<evidence type="ECO:0000256" key="8">
    <source>
        <dbReference type="ARBA" id="ARBA00022777"/>
    </source>
</evidence>
<dbReference type="PROSITE" id="PS01035">
    <property type="entry name" value="PTS_EIIB_TYPE_1_CYS"/>
    <property type="match status" value="1"/>
</dbReference>
<dbReference type="InterPro" id="IPR050558">
    <property type="entry name" value="PTS_Sugar-Specific_Components"/>
</dbReference>
<evidence type="ECO:0000259" key="16">
    <source>
        <dbReference type="PROSITE" id="PS51103"/>
    </source>
</evidence>
<name>A0A852TIE5_9BACI</name>
<evidence type="ECO:0000259" key="14">
    <source>
        <dbReference type="PROSITE" id="PS51093"/>
    </source>
</evidence>
<evidence type="ECO:0000256" key="10">
    <source>
        <dbReference type="ARBA" id="ARBA00023136"/>
    </source>
</evidence>
<evidence type="ECO:0000256" key="5">
    <source>
        <dbReference type="ARBA" id="ARBA00022679"/>
    </source>
</evidence>
<keyword evidence="6" id="KW-0598">Phosphotransferase system</keyword>
<dbReference type="SUPFAM" id="SSF51261">
    <property type="entry name" value="Duplicated hybrid motif"/>
    <property type="match status" value="1"/>
</dbReference>
<feature type="transmembrane region" description="Helical" evidence="13">
    <location>
        <begin position="436"/>
        <end position="459"/>
    </location>
</feature>
<dbReference type="CDD" id="cd00212">
    <property type="entry name" value="PTS_IIB_glc"/>
    <property type="match status" value="1"/>
</dbReference>
<dbReference type="FunFam" id="3.30.1360.60:FF:000001">
    <property type="entry name" value="PTS system glucose-specific IIBC component PtsG"/>
    <property type="match status" value="1"/>
</dbReference>
<feature type="transmembrane region" description="Helical" evidence="13">
    <location>
        <begin position="392"/>
        <end position="424"/>
    </location>
</feature>
<dbReference type="FunFam" id="2.70.70.10:FF:000001">
    <property type="entry name" value="PTS system glucose-specific IIA component"/>
    <property type="match status" value="1"/>
</dbReference>
<dbReference type="GO" id="GO:0008982">
    <property type="term" value="F:protein-N(PI)-phosphohistidine-sugar phosphotransferase activity"/>
    <property type="evidence" value="ECO:0007669"/>
    <property type="project" value="InterPro"/>
</dbReference>
<sequence length="640" mass="68214">MKYEQLAKDIIQNVGGKENVNSVVHCITRLRFKLKDEGKANTDVIKNMEGVVTVMKSGGQYQVVIGNHVPDVYKAVVDVGGFQSQSPVDADGGDNQKSSFIDIISSIFTPVLGVLAATGMIKGLVALFVALGWLKNTTGTYHILNAIGDSLFYFFPIFLGYTAIKKFGGSHFIGMAIGASLVYPTLTTLTTGDPITTLFSGSVFQSPIYITFLGIPVILMSYASSVIPIILAAYFGAKVEKFFKKVIPDVVKAFIVPFLTLLIVVPLTFLVIGPVATWAGVLLGQATLWLYNLSPMIAGLFVGGLWQVFVIFGLHWGLVPIAINNLTVHGADPVLGTMFAASFAQIGAVLAVWLRTKDQKIKTLSIPAFISGIFGVTEPAIYGITLPLKRPFIISCIGGAVGGAILGFMGSQIYMVGGLGIFGIPTYISPKGGLDAGFWGSIVAMIVGFIVAFILTWLFGMGKNNTANENTKTVESRPTGKAQSNPNHGDQVIFSPFNGDVRALSEINDAAFASGALGQGVAIEPSEGKLYSPISGTVTALFPTNHAIGITSDQGAEILIHIGMDTVQLEGKFFTAHVSQGARVEKGQLLIEFDIPGIQGAGYIVTTPVIVTNTDHYQTPIITDQKQIKAGDRLFELKTK</sequence>
<feature type="region of interest" description="Disordered" evidence="12">
    <location>
        <begin position="469"/>
        <end position="489"/>
    </location>
</feature>
<dbReference type="InterPro" id="IPR018113">
    <property type="entry name" value="PTrfase_EIIB_Cys"/>
</dbReference>
<evidence type="ECO:0000256" key="6">
    <source>
        <dbReference type="ARBA" id="ARBA00022683"/>
    </source>
</evidence>
<dbReference type="Proteomes" id="UP000548423">
    <property type="component" value="Unassembled WGS sequence"/>
</dbReference>
<dbReference type="Pfam" id="PF00367">
    <property type="entry name" value="PTS_EIIB"/>
    <property type="match status" value="1"/>
</dbReference>
<evidence type="ECO:0000256" key="2">
    <source>
        <dbReference type="ARBA" id="ARBA00022448"/>
    </source>
</evidence>
<dbReference type="InterPro" id="IPR011297">
    <property type="entry name" value="PTS_IIABC_b_glu"/>
</dbReference>
<dbReference type="PROSITE" id="PS00371">
    <property type="entry name" value="PTS_EIIA_TYPE_1_HIS"/>
    <property type="match status" value="1"/>
</dbReference>
<keyword evidence="9 13" id="KW-1133">Transmembrane helix</keyword>
<dbReference type="PANTHER" id="PTHR30175:SF1">
    <property type="entry name" value="PTS SYSTEM ARBUTIN-, CELLOBIOSE-, AND SALICIN-SPECIFIC EIIBC COMPONENT-RELATED"/>
    <property type="match status" value="1"/>
</dbReference>
<evidence type="ECO:0000256" key="1">
    <source>
        <dbReference type="ARBA" id="ARBA00004651"/>
    </source>
</evidence>
<dbReference type="Gene3D" id="3.30.1360.60">
    <property type="entry name" value="Glucose permease domain IIB"/>
    <property type="match status" value="1"/>
</dbReference>
<dbReference type="GO" id="GO:0009401">
    <property type="term" value="P:phosphoenolpyruvate-dependent sugar phosphotransferase system"/>
    <property type="evidence" value="ECO:0007669"/>
    <property type="project" value="UniProtKB-KW"/>
</dbReference>
<accession>A0A852TIE5</accession>
<dbReference type="PROSITE" id="PS51093">
    <property type="entry name" value="PTS_EIIA_TYPE_1"/>
    <property type="match status" value="1"/>
</dbReference>
<dbReference type="GO" id="GO:0090589">
    <property type="term" value="F:protein-phosphocysteine-trehalose phosphotransferase system transporter activity"/>
    <property type="evidence" value="ECO:0007669"/>
    <property type="project" value="TreeGrafter"/>
</dbReference>
<dbReference type="InterPro" id="IPR011055">
    <property type="entry name" value="Dup_hybrid_motif"/>
</dbReference>
<dbReference type="PANTHER" id="PTHR30175">
    <property type="entry name" value="PHOSPHOTRANSFERASE SYSTEM TRANSPORT PROTEIN"/>
    <property type="match status" value="1"/>
</dbReference>
<keyword evidence="4" id="KW-0762">Sugar transport</keyword>
<evidence type="ECO:0000256" key="13">
    <source>
        <dbReference type="SAM" id="Phobius"/>
    </source>
</evidence>
<evidence type="ECO:0000256" key="12">
    <source>
        <dbReference type="SAM" id="MobiDB-lite"/>
    </source>
</evidence>
<feature type="transmembrane region" description="Helical" evidence="13">
    <location>
        <begin position="143"/>
        <end position="164"/>
    </location>
</feature>
<keyword evidence="2" id="KW-0813">Transport</keyword>
<evidence type="ECO:0000313" key="18">
    <source>
        <dbReference type="Proteomes" id="UP000548423"/>
    </source>
</evidence>
<feature type="active site" description="Phosphocysteine intermediate; for EIIB activity" evidence="11">
    <location>
        <position position="26"/>
    </location>
</feature>
<dbReference type="NCBIfam" id="TIGR01995">
    <property type="entry name" value="PTS-II-ABC-beta"/>
    <property type="match status" value="1"/>
</dbReference>
<feature type="domain" description="PTS EIIA type-1" evidence="14">
    <location>
        <begin position="509"/>
        <end position="613"/>
    </location>
</feature>
<dbReference type="AlphaFoldDB" id="A0A852TIE5"/>
<dbReference type="PROSITE" id="PS51103">
    <property type="entry name" value="PTS_EIIC_TYPE_1"/>
    <property type="match status" value="1"/>
</dbReference>
<gene>
    <name evidence="17" type="ORF">F4694_005421</name>
</gene>
<dbReference type="Gene3D" id="2.70.70.10">
    <property type="entry name" value="Glucose Permease (Domain IIA)"/>
    <property type="match status" value="1"/>
</dbReference>
<keyword evidence="3" id="KW-1003">Cell membrane</keyword>
<reference evidence="18" key="2">
    <citation type="submission" date="2020-08" db="EMBL/GenBank/DDBJ databases">
        <title>The Agave Microbiome: Exploring the role of microbial communities in plant adaptations to desert environments.</title>
        <authorList>
            <person name="Partida-Martinez L.P."/>
        </authorList>
    </citation>
    <scope>NUCLEOTIDE SEQUENCE [LARGE SCALE GENOMIC DNA]</scope>
    <source>
        <strain evidence="18">AT2.8</strain>
    </source>
</reference>
<dbReference type="InterPro" id="IPR013013">
    <property type="entry name" value="PTS_EIIC_1"/>
</dbReference>
<dbReference type="Pfam" id="PF02378">
    <property type="entry name" value="PTS_EIIC"/>
    <property type="match status" value="1"/>
</dbReference>
<protein>
    <submittedName>
        <fullName evidence="17">PTS system beta-glucosides-specific IIC component</fullName>
    </submittedName>
</protein>
<dbReference type="InterPro" id="IPR001996">
    <property type="entry name" value="PTS_IIB_1"/>
</dbReference>
<feature type="transmembrane region" description="Helical" evidence="13">
    <location>
        <begin position="335"/>
        <end position="354"/>
    </location>
</feature>
<dbReference type="SUPFAM" id="SSF55604">
    <property type="entry name" value="Glucose permease domain IIB"/>
    <property type="match status" value="1"/>
</dbReference>
<feature type="transmembrane region" description="Helical" evidence="13">
    <location>
        <begin position="249"/>
        <end position="269"/>
    </location>
</feature>
<feature type="transmembrane region" description="Helical" evidence="13">
    <location>
        <begin position="300"/>
        <end position="323"/>
    </location>
</feature>
<keyword evidence="10 13" id="KW-0472">Membrane</keyword>
<dbReference type="EMBL" id="JACCBX010000014">
    <property type="protein sequence ID" value="NYE08573.1"/>
    <property type="molecule type" value="Genomic_DNA"/>
</dbReference>
<dbReference type="GO" id="GO:0005886">
    <property type="term" value="C:plasma membrane"/>
    <property type="evidence" value="ECO:0007669"/>
    <property type="project" value="UniProtKB-SubCell"/>
</dbReference>
<evidence type="ECO:0000256" key="4">
    <source>
        <dbReference type="ARBA" id="ARBA00022597"/>
    </source>
</evidence>
<keyword evidence="8" id="KW-0418">Kinase</keyword>
<feature type="domain" description="PTS EIIC type-1" evidence="16">
    <location>
        <begin position="102"/>
        <end position="475"/>
    </location>
</feature>
<feature type="domain" description="PTS EIIB type-1" evidence="15">
    <location>
        <begin position="4"/>
        <end position="86"/>
    </location>
</feature>